<evidence type="ECO:0000313" key="3">
    <source>
        <dbReference type="EMBL" id="MCW9705242.1"/>
    </source>
</evidence>
<name>A0ABT3PH50_9BACT</name>
<gene>
    <name evidence="3" type="ORF">J6I44_00185</name>
</gene>
<dbReference type="PROSITE" id="PS51724">
    <property type="entry name" value="SPOR"/>
    <property type="match status" value="1"/>
</dbReference>
<dbReference type="InterPro" id="IPR036680">
    <property type="entry name" value="SPOR-like_sf"/>
</dbReference>
<sequence>MDKRIIFSLITAVMFGILTGCGPSEEERRQAEQARQDSLEKIQKLQQLEQQRQDSIEQARLDSLAAANQKQEKEEQQISVNFDPDGSYSVQVEAWRSRAKAEGQVQKWVDRGFENAFVVKYGQEETGNIWFRVRLGRLSSRAAAENLREQISSQYDVPSWISSDAG</sequence>
<keyword evidence="4" id="KW-1185">Reference proteome</keyword>
<protein>
    <submittedName>
        <fullName evidence="3">SPOR domain-containing protein</fullName>
    </submittedName>
</protein>
<accession>A0ABT3PH50</accession>
<dbReference type="Gene3D" id="3.30.70.1070">
    <property type="entry name" value="Sporulation related repeat"/>
    <property type="match status" value="1"/>
</dbReference>
<organism evidence="3 4">
    <name type="scientific">Fodinibius salsisoli</name>
    <dbReference type="NCBI Taxonomy" id="2820877"/>
    <lineage>
        <taxon>Bacteria</taxon>
        <taxon>Pseudomonadati</taxon>
        <taxon>Balneolota</taxon>
        <taxon>Balneolia</taxon>
        <taxon>Balneolales</taxon>
        <taxon>Balneolaceae</taxon>
        <taxon>Fodinibius</taxon>
    </lineage>
</organism>
<comment type="caution">
    <text evidence="3">The sequence shown here is derived from an EMBL/GenBank/DDBJ whole genome shotgun (WGS) entry which is preliminary data.</text>
</comment>
<evidence type="ECO:0000256" key="1">
    <source>
        <dbReference type="SAM" id="MobiDB-lite"/>
    </source>
</evidence>
<dbReference type="Pfam" id="PF05036">
    <property type="entry name" value="SPOR"/>
    <property type="match status" value="1"/>
</dbReference>
<evidence type="ECO:0000259" key="2">
    <source>
        <dbReference type="PROSITE" id="PS51724"/>
    </source>
</evidence>
<dbReference type="InterPro" id="IPR007730">
    <property type="entry name" value="SPOR-like_dom"/>
</dbReference>
<reference evidence="3 4" key="1">
    <citation type="submission" date="2021-03" db="EMBL/GenBank/DDBJ databases">
        <title>Aliifodinibius sp. nov., a new bacterium isolated from saline soil.</title>
        <authorList>
            <person name="Galisteo C."/>
            <person name="De La Haba R."/>
            <person name="Sanchez-Porro C."/>
            <person name="Ventosa A."/>
        </authorList>
    </citation>
    <scope>NUCLEOTIDE SEQUENCE [LARGE SCALE GENOMIC DNA]</scope>
    <source>
        <strain evidence="3 4">1BSP15-2V2</strain>
    </source>
</reference>
<proteinExistence type="predicted"/>
<evidence type="ECO:0000313" key="4">
    <source>
        <dbReference type="Proteomes" id="UP001207918"/>
    </source>
</evidence>
<feature type="region of interest" description="Disordered" evidence="1">
    <location>
        <begin position="59"/>
        <end position="85"/>
    </location>
</feature>
<feature type="domain" description="SPOR" evidence="2">
    <location>
        <begin position="82"/>
        <end position="164"/>
    </location>
</feature>
<dbReference type="RefSeq" id="WP_265763905.1">
    <property type="nucleotide sequence ID" value="NZ_JAGGJA010000001.1"/>
</dbReference>
<dbReference type="SUPFAM" id="SSF110997">
    <property type="entry name" value="Sporulation related repeat"/>
    <property type="match status" value="1"/>
</dbReference>
<dbReference type="Proteomes" id="UP001207918">
    <property type="component" value="Unassembled WGS sequence"/>
</dbReference>
<dbReference type="PROSITE" id="PS51257">
    <property type="entry name" value="PROKAR_LIPOPROTEIN"/>
    <property type="match status" value="1"/>
</dbReference>
<dbReference type="EMBL" id="JAGGJA010000001">
    <property type="protein sequence ID" value="MCW9705242.1"/>
    <property type="molecule type" value="Genomic_DNA"/>
</dbReference>